<dbReference type="Pfam" id="PF02424">
    <property type="entry name" value="ApbE"/>
    <property type="match status" value="1"/>
</dbReference>
<dbReference type="GO" id="GO:0046872">
    <property type="term" value="F:metal ion binding"/>
    <property type="evidence" value="ECO:0007669"/>
    <property type="project" value="UniProtKB-KW"/>
</dbReference>
<evidence type="ECO:0000256" key="10">
    <source>
        <dbReference type="ARBA" id="ARBA00048540"/>
    </source>
</evidence>
<comment type="catalytic activity">
    <reaction evidence="10">
        <text>L-threonyl-[protein] + FAD = FMN-L-threonyl-[protein] + AMP + H(+)</text>
        <dbReference type="Rhea" id="RHEA:36847"/>
        <dbReference type="Rhea" id="RHEA-COMP:11060"/>
        <dbReference type="Rhea" id="RHEA-COMP:11061"/>
        <dbReference type="ChEBI" id="CHEBI:15378"/>
        <dbReference type="ChEBI" id="CHEBI:30013"/>
        <dbReference type="ChEBI" id="CHEBI:57692"/>
        <dbReference type="ChEBI" id="CHEBI:74257"/>
        <dbReference type="ChEBI" id="CHEBI:456215"/>
        <dbReference type="EC" id="2.7.1.180"/>
    </reaction>
</comment>
<evidence type="ECO:0000256" key="3">
    <source>
        <dbReference type="ARBA" id="ARBA00016337"/>
    </source>
</evidence>
<evidence type="ECO:0000256" key="8">
    <source>
        <dbReference type="ARBA" id="ARBA00022842"/>
    </source>
</evidence>
<reference evidence="11 12" key="1">
    <citation type="submission" date="2019-01" db="EMBL/GenBank/DDBJ databases">
        <title>Genome sequencing of strain FW10M-9.</title>
        <authorList>
            <person name="Heo J."/>
            <person name="Kim S.-J."/>
            <person name="Kim J.-S."/>
            <person name="Hong S.-B."/>
            <person name="Kwon S.-W."/>
        </authorList>
    </citation>
    <scope>NUCLEOTIDE SEQUENCE [LARGE SCALE GENOMIC DNA]</scope>
    <source>
        <strain evidence="11 12">FW10M-9</strain>
    </source>
</reference>
<dbReference type="EMBL" id="CP035493">
    <property type="protein sequence ID" value="QAY71373.1"/>
    <property type="molecule type" value="Genomic_DNA"/>
</dbReference>
<gene>
    <name evidence="11" type="ORF">ET471_16150</name>
</gene>
<dbReference type="OrthoDB" id="9778595at2"/>
<evidence type="ECO:0000256" key="4">
    <source>
        <dbReference type="ARBA" id="ARBA00022630"/>
    </source>
</evidence>
<dbReference type="RefSeq" id="WP_129189995.1">
    <property type="nucleotide sequence ID" value="NZ_CP035493.1"/>
</dbReference>
<dbReference type="EC" id="2.7.1.180" evidence="2"/>
<keyword evidence="8" id="KW-0460">Magnesium</keyword>
<dbReference type="Proteomes" id="UP000292118">
    <property type="component" value="Chromosome"/>
</dbReference>
<keyword evidence="4" id="KW-0285">Flavoprotein</keyword>
<dbReference type="PANTHER" id="PTHR30040:SF2">
    <property type="entry name" value="FAD:PROTEIN FMN TRANSFERASE"/>
    <property type="match status" value="1"/>
</dbReference>
<evidence type="ECO:0000256" key="7">
    <source>
        <dbReference type="ARBA" id="ARBA00022827"/>
    </source>
</evidence>
<dbReference type="InterPro" id="IPR024932">
    <property type="entry name" value="ApbE"/>
</dbReference>
<dbReference type="AlphaFoldDB" id="A0A4P6F8Z4"/>
<evidence type="ECO:0000256" key="1">
    <source>
        <dbReference type="ARBA" id="ARBA00001946"/>
    </source>
</evidence>
<keyword evidence="6" id="KW-0479">Metal-binding</keyword>
<keyword evidence="12" id="KW-1185">Reference proteome</keyword>
<evidence type="ECO:0000256" key="6">
    <source>
        <dbReference type="ARBA" id="ARBA00022723"/>
    </source>
</evidence>
<comment type="cofactor">
    <cofactor evidence="1">
        <name>Mg(2+)</name>
        <dbReference type="ChEBI" id="CHEBI:18420"/>
    </cofactor>
</comment>
<proteinExistence type="predicted"/>
<dbReference type="KEGG" id="xya:ET471_16150"/>
<sequence length="273" mass="28985">MSALAGRHGLRRDVTVDEVMGTRASVHVIVREGLPSLVSLDVDDAVARALASLHDADRRFSTYRDASEVRRLARGELALDDAHPDVREVEAACRAALRTTAGRFSAWWRGWFDPTGYVKGWAVDRAMDAHLADLLDLEGVAAVGLNVGGDLCVRTRPGSSWTWTVGVADPRDRGRTVARLRLADGAVATSGTAERGAHLVDPRTGGRARGVLSATVVADTLADADVWATAAAVAGDDLTWVRDAGTRSGLLVGADGRTRRWAGGVEVTTDAGW</sequence>
<accession>A0A4P6F8Z4</accession>
<dbReference type="GO" id="GO:0016740">
    <property type="term" value="F:transferase activity"/>
    <property type="evidence" value="ECO:0007669"/>
    <property type="project" value="UniProtKB-KW"/>
</dbReference>
<dbReference type="InterPro" id="IPR003374">
    <property type="entry name" value="ApbE-like_sf"/>
</dbReference>
<evidence type="ECO:0000256" key="2">
    <source>
        <dbReference type="ARBA" id="ARBA00011955"/>
    </source>
</evidence>
<keyword evidence="5 11" id="KW-0808">Transferase</keyword>
<evidence type="ECO:0000313" key="11">
    <source>
        <dbReference type="EMBL" id="QAY71373.1"/>
    </source>
</evidence>
<name>A0A4P6F8Z4_9MICO</name>
<evidence type="ECO:0000256" key="5">
    <source>
        <dbReference type="ARBA" id="ARBA00022679"/>
    </source>
</evidence>
<evidence type="ECO:0000313" key="12">
    <source>
        <dbReference type="Proteomes" id="UP000292118"/>
    </source>
</evidence>
<evidence type="ECO:0000256" key="9">
    <source>
        <dbReference type="ARBA" id="ARBA00031306"/>
    </source>
</evidence>
<keyword evidence="7" id="KW-0274">FAD</keyword>
<dbReference type="SUPFAM" id="SSF143631">
    <property type="entry name" value="ApbE-like"/>
    <property type="match status" value="1"/>
</dbReference>
<organism evidence="11 12">
    <name type="scientific">Xylanimonas protaetiae</name>
    <dbReference type="NCBI Taxonomy" id="2509457"/>
    <lineage>
        <taxon>Bacteria</taxon>
        <taxon>Bacillati</taxon>
        <taxon>Actinomycetota</taxon>
        <taxon>Actinomycetes</taxon>
        <taxon>Micrococcales</taxon>
        <taxon>Promicromonosporaceae</taxon>
        <taxon>Xylanimonas</taxon>
    </lineage>
</organism>
<protein>
    <recommendedName>
        <fullName evidence="3">FAD:protein FMN transferase</fullName>
        <ecNumber evidence="2">2.7.1.180</ecNumber>
    </recommendedName>
    <alternativeName>
        <fullName evidence="9">Flavin transferase</fullName>
    </alternativeName>
</protein>
<dbReference type="PANTHER" id="PTHR30040">
    <property type="entry name" value="THIAMINE BIOSYNTHESIS LIPOPROTEIN APBE"/>
    <property type="match status" value="1"/>
</dbReference>
<dbReference type="Gene3D" id="3.10.520.10">
    <property type="entry name" value="ApbE-like domains"/>
    <property type="match status" value="2"/>
</dbReference>